<organism evidence="1">
    <name type="scientific">Anguilla anguilla</name>
    <name type="common">European freshwater eel</name>
    <name type="synonym">Muraena anguilla</name>
    <dbReference type="NCBI Taxonomy" id="7936"/>
    <lineage>
        <taxon>Eukaryota</taxon>
        <taxon>Metazoa</taxon>
        <taxon>Chordata</taxon>
        <taxon>Craniata</taxon>
        <taxon>Vertebrata</taxon>
        <taxon>Euteleostomi</taxon>
        <taxon>Actinopterygii</taxon>
        <taxon>Neopterygii</taxon>
        <taxon>Teleostei</taxon>
        <taxon>Anguilliformes</taxon>
        <taxon>Anguillidae</taxon>
        <taxon>Anguilla</taxon>
    </lineage>
</organism>
<dbReference type="AlphaFoldDB" id="A0A0E9WW82"/>
<reference evidence="1" key="1">
    <citation type="submission" date="2014-11" db="EMBL/GenBank/DDBJ databases">
        <authorList>
            <person name="Amaro Gonzalez C."/>
        </authorList>
    </citation>
    <scope>NUCLEOTIDE SEQUENCE</scope>
</reference>
<proteinExistence type="predicted"/>
<name>A0A0E9WW82_ANGAN</name>
<evidence type="ECO:0000313" key="1">
    <source>
        <dbReference type="EMBL" id="JAH94614.1"/>
    </source>
</evidence>
<dbReference type="EMBL" id="GBXM01013963">
    <property type="protein sequence ID" value="JAH94614.1"/>
    <property type="molecule type" value="Transcribed_RNA"/>
</dbReference>
<protein>
    <submittedName>
        <fullName evidence="1">Uncharacterized protein</fullName>
    </submittedName>
</protein>
<sequence>MATSKGFAFCDWQVSQQRMEIRGIKREGTHNVTPGDWLLGTGRGIRGIREAPKSKSDTLNERSNASNSGAGILVTLHLFGRSKAMYNKRYPMSSNGLSPS</sequence>
<accession>A0A0E9WW82</accession>
<reference evidence="1" key="2">
    <citation type="journal article" date="2015" name="Fish Shellfish Immunol.">
        <title>Early steps in the European eel (Anguilla anguilla)-Vibrio vulnificus interaction in the gills: Role of the RtxA13 toxin.</title>
        <authorList>
            <person name="Callol A."/>
            <person name="Pajuelo D."/>
            <person name="Ebbesson L."/>
            <person name="Teles M."/>
            <person name="MacKenzie S."/>
            <person name="Amaro C."/>
        </authorList>
    </citation>
    <scope>NUCLEOTIDE SEQUENCE</scope>
</reference>